<dbReference type="PROSITE" id="PS51257">
    <property type="entry name" value="PROKAR_LIPOPROTEIN"/>
    <property type="match status" value="1"/>
</dbReference>
<sequence length="164" mass="17715">MTCQRFFTCFCVGLLVSACSANGERAANEWIKSQAVDAKIDSIAPLPPIMDTPSAAYTAKAVVDPFLPGRITKTRMNETAALAERPGKVHFAETALDALRVVGFLEVQGQYVCVLEGPSGYGNAKIGDRLGRQQAEIVAISAKGIRLQQTDGVESWMPISRRSR</sequence>
<dbReference type="Pfam" id="PF04351">
    <property type="entry name" value="PilP"/>
    <property type="match status" value="1"/>
</dbReference>
<evidence type="ECO:0000313" key="1">
    <source>
        <dbReference type="EMBL" id="BBU68146.1"/>
    </source>
</evidence>
<dbReference type="Proteomes" id="UP000463961">
    <property type="component" value="Chromosome"/>
</dbReference>
<dbReference type="RefSeq" id="WP_162048912.1">
    <property type="nucleotide sequence ID" value="NZ_AP019011.1"/>
</dbReference>
<organism evidence="1 2">
    <name type="scientific">Fluviibacter phosphoraccumulans</name>
    <dbReference type="NCBI Taxonomy" id="1751046"/>
    <lineage>
        <taxon>Bacteria</taxon>
        <taxon>Pseudomonadati</taxon>
        <taxon>Pseudomonadota</taxon>
        <taxon>Betaproteobacteria</taxon>
        <taxon>Rhodocyclales</taxon>
        <taxon>Fluviibacteraceae</taxon>
        <taxon>Fluviibacter</taxon>
    </lineage>
</organism>
<reference evidence="2" key="1">
    <citation type="submission" date="2020-01" db="EMBL/GenBank/DDBJ databases">
        <title>Phosphoaccumulans saitamaens gen. nov., sp. nov., a polyphosphate accumulating bacterium isolated from surface river water.</title>
        <authorList>
            <person name="Watanabe K."/>
            <person name="Suda W."/>
        </authorList>
    </citation>
    <scope>NUCLEOTIDE SEQUENCE [LARGE SCALE GENOMIC DNA]</scope>
    <source>
        <strain evidence="2">ICHIAU1</strain>
    </source>
</reference>
<gene>
    <name evidence="1" type="ORF">ICHIAU1_04290</name>
</gene>
<dbReference type="AlphaFoldDB" id="A0A679I7R9"/>
<protein>
    <submittedName>
        <fullName evidence="1">Uncharacterized protein</fullName>
    </submittedName>
</protein>
<dbReference type="Gene3D" id="2.30.30.830">
    <property type="match status" value="1"/>
</dbReference>
<keyword evidence="2" id="KW-1185">Reference proteome</keyword>
<accession>A0A679I7R9</accession>
<evidence type="ECO:0000313" key="2">
    <source>
        <dbReference type="Proteomes" id="UP000463961"/>
    </source>
</evidence>
<dbReference type="EMBL" id="AP022345">
    <property type="protein sequence ID" value="BBU68146.1"/>
    <property type="molecule type" value="Genomic_DNA"/>
</dbReference>
<proteinExistence type="predicted"/>
<name>A0A679I7R9_9RHOO</name>
<dbReference type="InterPro" id="IPR007446">
    <property type="entry name" value="PilP"/>
</dbReference>